<dbReference type="InterPro" id="IPR039536">
    <property type="entry name" value="TetR_C_Proteobacteria"/>
</dbReference>
<dbReference type="InterPro" id="IPR036271">
    <property type="entry name" value="Tet_transcr_reg_TetR-rel_C_sf"/>
</dbReference>
<reference evidence="4 5" key="1">
    <citation type="submission" date="2023-07" db="EMBL/GenBank/DDBJ databases">
        <title>Sorghum-associated microbial communities from plants grown in Nebraska, USA.</title>
        <authorList>
            <person name="Schachtman D."/>
        </authorList>
    </citation>
    <scope>NUCLEOTIDE SEQUENCE [LARGE SCALE GENOMIC DNA]</scope>
    <source>
        <strain evidence="4 5">4249</strain>
    </source>
</reference>
<evidence type="ECO:0000313" key="4">
    <source>
        <dbReference type="EMBL" id="MDR7151897.1"/>
    </source>
</evidence>
<keyword evidence="5" id="KW-1185">Reference proteome</keyword>
<dbReference type="InterPro" id="IPR001647">
    <property type="entry name" value="HTH_TetR"/>
</dbReference>
<proteinExistence type="predicted"/>
<dbReference type="Pfam" id="PF14246">
    <property type="entry name" value="TetR_C_7"/>
    <property type="match status" value="1"/>
</dbReference>
<accession>A0ABU1WS78</accession>
<comment type="caution">
    <text evidence="4">The sequence shown here is derived from an EMBL/GenBank/DDBJ whole genome shotgun (WGS) entry which is preliminary data.</text>
</comment>
<evidence type="ECO:0000259" key="3">
    <source>
        <dbReference type="PROSITE" id="PS50977"/>
    </source>
</evidence>
<organism evidence="4 5">
    <name type="scientific">Hydrogenophaga palleronii</name>
    <dbReference type="NCBI Taxonomy" id="65655"/>
    <lineage>
        <taxon>Bacteria</taxon>
        <taxon>Pseudomonadati</taxon>
        <taxon>Pseudomonadota</taxon>
        <taxon>Betaproteobacteria</taxon>
        <taxon>Burkholderiales</taxon>
        <taxon>Comamonadaceae</taxon>
        <taxon>Hydrogenophaga</taxon>
    </lineage>
</organism>
<dbReference type="PROSITE" id="PS50977">
    <property type="entry name" value="HTH_TETR_2"/>
    <property type="match status" value="1"/>
</dbReference>
<name>A0ABU1WS78_9BURK</name>
<feature type="domain" description="HTH tetR-type" evidence="3">
    <location>
        <begin position="19"/>
        <end position="79"/>
    </location>
</feature>
<dbReference type="PRINTS" id="PR00455">
    <property type="entry name" value="HTHTETR"/>
</dbReference>
<evidence type="ECO:0000313" key="5">
    <source>
        <dbReference type="Proteomes" id="UP001265700"/>
    </source>
</evidence>
<sequence length="213" mass="23251">MQNPSALTPKPQRGRPRDPERVRRILEAAQRHFNEHGLERASVDAIAADAGVSKMTVYSNFGSKEGLFQAVVHDRTATVVTGVPGVEALDPSQPEKALLAIGARFLELTRGDDALGTLRSVYGVAGAQPEVCRAFYKDGPERFNGELATYLRRAHLAGTLKVRNPIQAADLFLSMFLGSGHFRGLLMLKRPDARENKALLREAVRVFLAAYGA</sequence>
<dbReference type="PANTHER" id="PTHR30055">
    <property type="entry name" value="HTH-TYPE TRANSCRIPTIONAL REGULATOR RUTR"/>
    <property type="match status" value="1"/>
</dbReference>
<evidence type="ECO:0000256" key="1">
    <source>
        <dbReference type="ARBA" id="ARBA00023125"/>
    </source>
</evidence>
<dbReference type="Proteomes" id="UP001265700">
    <property type="component" value="Unassembled WGS sequence"/>
</dbReference>
<dbReference type="RefSeq" id="WP_310320124.1">
    <property type="nucleotide sequence ID" value="NZ_JAVDWU010000009.1"/>
</dbReference>
<evidence type="ECO:0000256" key="2">
    <source>
        <dbReference type="PROSITE-ProRule" id="PRU00335"/>
    </source>
</evidence>
<gene>
    <name evidence="4" type="ORF">J2W49_003873</name>
</gene>
<dbReference type="Pfam" id="PF00440">
    <property type="entry name" value="TetR_N"/>
    <property type="match status" value="1"/>
</dbReference>
<protein>
    <submittedName>
        <fullName evidence="4">TetR/AcrR family transcriptional repressor of mexJK operon</fullName>
    </submittedName>
</protein>
<keyword evidence="1 2" id="KW-0238">DNA-binding</keyword>
<dbReference type="SUPFAM" id="SSF46689">
    <property type="entry name" value="Homeodomain-like"/>
    <property type="match status" value="1"/>
</dbReference>
<dbReference type="InterPro" id="IPR009057">
    <property type="entry name" value="Homeodomain-like_sf"/>
</dbReference>
<dbReference type="InterPro" id="IPR050109">
    <property type="entry name" value="HTH-type_TetR-like_transc_reg"/>
</dbReference>
<dbReference type="EMBL" id="JAVDWU010000009">
    <property type="protein sequence ID" value="MDR7151897.1"/>
    <property type="molecule type" value="Genomic_DNA"/>
</dbReference>
<feature type="DNA-binding region" description="H-T-H motif" evidence="2">
    <location>
        <begin position="42"/>
        <end position="61"/>
    </location>
</feature>
<dbReference type="PANTHER" id="PTHR30055:SF146">
    <property type="entry name" value="HTH-TYPE TRANSCRIPTIONAL DUAL REGULATOR CECR"/>
    <property type="match status" value="1"/>
</dbReference>
<dbReference type="SUPFAM" id="SSF48498">
    <property type="entry name" value="Tetracyclin repressor-like, C-terminal domain"/>
    <property type="match status" value="1"/>
</dbReference>
<dbReference type="Gene3D" id="1.10.357.10">
    <property type="entry name" value="Tetracycline Repressor, domain 2"/>
    <property type="match status" value="1"/>
</dbReference>